<name>A0ABM0MI12_SACKO</name>
<feature type="region of interest" description="Disordered" evidence="2">
    <location>
        <begin position="1"/>
        <end position="23"/>
    </location>
</feature>
<gene>
    <name evidence="4" type="primary">LOC102808276</name>
</gene>
<evidence type="ECO:0000313" key="4">
    <source>
        <dbReference type="RefSeq" id="XP_006819653.1"/>
    </source>
</evidence>
<sequence length="319" mass="35870">MAMTSQFNESSRDENGLDLNDNEGEGELATLMKKADLNLQAGNYKEAVQCYKTAMQTNNNNSDTNERPGPGAAVVLTKLGLAAESAGNYDDAVEYLEESLDTLKDIHGEDEPQTDILNVLDSLSKVCKKSEHPKMAIAYLQELLRLTRVLHNDGPTSQIAELYNRLGVAWQQEDPDKSVKYHYSALAVYNKIYDDGNIDDDALINTYRYLGDAWQQYGDFYKMGAYYKEVYELQKKKSGPNTPSEEMVESLIKLACACKAVGNVDIEKGCFGDILDIQRKLYGDDVDNERVRKAQKRLREIENSTTLSHLRCDTQNKST</sequence>
<dbReference type="InterPro" id="IPR019734">
    <property type="entry name" value="TPR_rpt"/>
</dbReference>
<evidence type="ECO:0000256" key="2">
    <source>
        <dbReference type="SAM" id="MobiDB-lite"/>
    </source>
</evidence>
<feature type="repeat" description="TPR" evidence="1">
    <location>
        <begin position="28"/>
        <end position="61"/>
    </location>
</feature>
<feature type="repeat" description="TPR" evidence="1">
    <location>
        <begin position="73"/>
        <end position="106"/>
    </location>
</feature>
<dbReference type="RefSeq" id="XP_006819653.1">
    <property type="nucleotide sequence ID" value="XM_006819590.1"/>
</dbReference>
<protein>
    <submittedName>
        <fullName evidence="4">Uncharacterized protein LOC102808276</fullName>
    </submittedName>
</protein>
<keyword evidence="1" id="KW-0802">TPR repeat</keyword>
<evidence type="ECO:0000256" key="1">
    <source>
        <dbReference type="PROSITE-ProRule" id="PRU00339"/>
    </source>
</evidence>
<accession>A0ABM0MI12</accession>
<dbReference type="Gene3D" id="1.25.40.10">
    <property type="entry name" value="Tetratricopeptide repeat domain"/>
    <property type="match status" value="2"/>
</dbReference>
<dbReference type="PROSITE" id="PS50005">
    <property type="entry name" value="TPR"/>
    <property type="match status" value="2"/>
</dbReference>
<dbReference type="PANTHER" id="PTHR19959:SF119">
    <property type="entry name" value="FUNGAL LIPASE-LIKE DOMAIN-CONTAINING PROTEIN"/>
    <property type="match status" value="1"/>
</dbReference>
<reference evidence="4" key="1">
    <citation type="submission" date="2025-08" db="UniProtKB">
        <authorList>
            <consortium name="RefSeq"/>
        </authorList>
    </citation>
    <scope>IDENTIFICATION</scope>
    <source>
        <tissue evidence="4">Testes</tissue>
    </source>
</reference>
<keyword evidence="3" id="KW-1185">Reference proteome</keyword>
<dbReference type="PANTHER" id="PTHR19959">
    <property type="entry name" value="KINESIN LIGHT CHAIN"/>
    <property type="match status" value="1"/>
</dbReference>
<dbReference type="SUPFAM" id="SSF48452">
    <property type="entry name" value="TPR-like"/>
    <property type="match status" value="1"/>
</dbReference>
<dbReference type="SMART" id="SM00028">
    <property type="entry name" value="TPR"/>
    <property type="match status" value="4"/>
</dbReference>
<organism evidence="3 4">
    <name type="scientific">Saccoglossus kowalevskii</name>
    <name type="common">Acorn worm</name>
    <dbReference type="NCBI Taxonomy" id="10224"/>
    <lineage>
        <taxon>Eukaryota</taxon>
        <taxon>Metazoa</taxon>
        <taxon>Hemichordata</taxon>
        <taxon>Enteropneusta</taxon>
        <taxon>Harrimaniidae</taxon>
        <taxon>Saccoglossus</taxon>
    </lineage>
</organism>
<proteinExistence type="predicted"/>
<evidence type="ECO:0000313" key="3">
    <source>
        <dbReference type="Proteomes" id="UP000694865"/>
    </source>
</evidence>
<dbReference type="Pfam" id="PF13424">
    <property type="entry name" value="TPR_12"/>
    <property type="match status" value="1"/>
</dbReference>
<dbReference type="InterPro" id="IPR011990">
    <property type="entry name" value="TPR-like_helical_dom_sf"/>
</dbReference>
<dbReference type="GeneID" id="102808276"/>
<dbReference type="Proteomes" id="UP000694865">
    <property type="component" value="Unplaced"/>
</dbReference>